<dbReference type="SUPFAM" id="SSF51197">
    <property type="entry name" value="Clavaminate synthase-like"/>
    <property type="match status" value="1"/>
</dbReference>
<dbReference type="PANTHER" id="PTHR12461:SF105">
    <property type="entry name" value="HYPOXIA-INDUCIBLE FACTOR 1-ALPHA INHIBITOR"/>
    <property type="match status" value="1"/>
</dbReference>
<dbReference type="RefSeq" id="WP_378120930.1">
    <property type="nucleotide sequence ID" value="NZ_JBHRTF010000006.1"/>
</dbReference>
<dbReference type="InterPro" id="IPR003347">
    <property type="entry name" value="JmjC_dom"/>
</dbReference>
<sequence>MLDIPTRVKEIHGIDPHQIPPELLNSNEPVILKGIASHWPLAQAGLRSHEEADGYLRSFYSGQPVGAFVGTPDINGRYFYNADFTALNYTSVRASLDQILDKLLIHKNDEQPPTFYVGSTTVDLCLPGFREHNDVKIPHTDKPLVSIWIGNKSRISCHFDAPDNLACSVVGRRRFTIFPPEQVANLYPGPLDFNPAGQQISLVDFANPDFEKFPRFKTAMAAGQVAELDAGDGLYIPSMWWHHVEGLGAFNVLVNYWWRTSPAFVGPGVNVLKHALLAIRDLPERERAAWKALFDFYIFGDNDRPREQIPPAAQGLLAPLDDEASRQLRAWLINRLNR</sequence>
<proteinExistence type="predicted"/>
<evidence type="ECO:0000313" key="3">
    <source>
        <dbReference type="Proteomes" id="UP001595555"/>
    </source>
</evidence>
<dbReference type="Gene3D" id="2.60.120.650">
    <property type="entry name" value="Cupin"/>
    <property type="match status" value="1"/>
</dbReference>
<feature type="domain" description="JmjC" evidence="1">
    <location>
        <begin position="115"/>
        <end position="273"/>
    </location>
</feature>
<reference evidence="3" key="1">
    <citation type="journal article" date="2019" name="Int. J. Syst. Evol. Microbiol.">
        <title>The Global Catalogue of Microorganisms (GCM) 10K type strain sequencing project: providing services to taxonomists for standard genome sequencing and annotation.</title>
        <authorList>
            <consortium name="The Broad Institute Genomics Platform"/>
            <consortium name="The Broad Institute Genome Sequencing Center for Infectious Disease"/>
            <person name="Wu L."/>
            <person name="Ma J."/>
        </authorList>
    </citation>
    <scope>NUCLEOTIDE SEQUENCE [LARGE SCALE GENOMIC DNA]</scope>
    <source>
        <strain evidence="3">KCTC 52237</strain>
    </source>
</reference>
<dbReference type="PROSITE" id="PS51184">
    <property type="entry name" value="JMJC"/>
    <property type="match status" value="1"/>
</dbReference>
<keyword evidence="3" id="KW-1185">Reference proteome</keyword>
<accession>A0ABV7FHD8</accession>
<dbReference type="Proteomes" id="UP001595555">
    <property type="component" value="Unassembled WGS sequence"/>
</dbReference>
<protein>
    <submittedName>
        <fullName evidence="2">Cupin-like domain-containing protein</fullName>
    </submittedName>
</protein>
<dbReference type="PANTHER" id="PTHR12461">
    <property type="entry name" value="HYPOXIA-INDUCIBLE FACTOR 1 ALPHA INHIBITOR-RELATED"/>
    <property type="match status" value="1"/>
</dbReference>
<dbReference type="Pfam" id="PF13621">
    <property type="entry name" value="Cupin_8"/>
    <property type="match status" value="1"/>
</dbReference>
<dbReference type="InterPro" id="IPR041667">
    <property type="entry name" value="Cupin_8"/>
</dbReference>
<comment type="caution">
    <text evidence="2">The sequence shown here is derived from an EMBL/GenBank/DDBJ whole genome shotgun (WGS) entry which is preliminary data.</text>
</comment>
<evidence type="ECO:0000313" key="2">
    <source>
        <dbReference type="EMBL" id="MFC3117045.1"/>
    </source>
</evidence>
<organism evidence="2 3">
    <name type="scientific">Cellvibrio fontiphilus</name>
    <dbReference type="NCBI Taxonomy" id="1815559"/>
    <lineage>
        <taxon>Bacteria</taxon>
        <taxon>Pseudomonadati</taxon>
        <taxon>Pseudomonadota</taxon>
        <taxon>Gammaproteobacteria</taxon>
        <taxon>Cellvibrionales</taxon>
        <taxon>Cellvibrionaceae</taxon>
        <taxon>Cellvibrio</taxon>
    </lineage>
</organism>
<dbReference type="SMART" id="SM00558">
    <property type="entry name" value="JmjC"/>
    <property type="match status" value="1"/>
</dbReference>
<gene>
    <name evidence="2" type="ORF">ACFODX_15865</name>
</gene>
<evidence type="ECO:0000259" key="1">
    <source>
        <dbReference type="PROSITE" id="PS51184"/>
    </source>
</evidence>
<name>A0ABV7FHD8_9GAMM</name>
<dbReference type="EMBL" id="JBHRTF010000006">
    <property type="protein sequence ID" value="MFC3117045.1"/>
    <property type="molecule type" value="Genomic_DNA"/>
</dbReference>